<accession>A0ABN5H5X6</accession>
<name>A0ABN5H5X6_9FIRM</name>
<dbReference type="Proteomes" id="UP000325292">
    <property type="component" value="Chromosome"/>
</dbReference>
<gene>
    <name evidence="1" type="ORF">BXT84_15640</name>
</gene>
<dbReference type="InterPro" id="IPR009702">
    <property type="entry name" value="DUF1284"/>
</dbReference>
<dbReference type="Pfam" id="PF06935">
    <property type="entry name" value="DUF1284"/>
    <property type="match status" value="1"/>
</dbReference>
<organism evidence="1 2">
    <name type="scientific">Sulfobacillus thermotolerans</name>
    <dbReference type="NCBI Taxonomy" id="338644"/>
    <lineage>
        <taxon>Bacteria</taxon>
        <taxon>Bacillati</taxon>
        <taxon>Bacillota</taxon>
        <taxon>Clostridia</taxon>
        <taxon>Eubacteriales</taxon>
        <taxon>Clostridiales Family XVII. Incertae Sedis</taxon>
        <taxon>Sulfobacillus</taxon>
    </lineage>
</organism>
<keyword evidence="2" id="KW-1185">Reference proteome</keyword>
<protein>
    <recommendedName>
        <fullName evidence="3">DUF1284 domain-containing protein</fullName>
    </recommendedName>
</protein>
<evidence type="ECO:0000313" key="2">
    <source>
        <dbReference type="Proteomes" id="UP000325292"/>
    </source>
</evidence>
<dbReference type="EMBL" id="CP019454">
    <property type="protein sequence ID" value="AUW95642.1"/>
    <property type="molecule type" value="Genomic_DNA"/>
</dbReference>
<evidence type="ECO:0000313" key="1">
    <source>
        <dbReference type="EMBL" id="AUW95642.1"/>
    </source>
</evidence>
<proteinExistence type="predicted"/>
<sequence length="121" mass="13861">MGYSEEYIVNMTAIHQTLRNEPQTRIILITGPDDLCDKFPTTQPYHCEDAEIFWRDQRVLDQLSLSLTKETTWDAIVDRIRQHMVSGDIDTLCATCSWRPYGVCAQGLDDIKQGKGLFPIP</sequence>
<evidence type="ECO:0008006" key="3">
    <source>
        <dbReference type="Google" id="ProtNLM"/>
    </source>
</evidence>
<reference evidence="1 2" key="1">
    <citation type="journal article" date="2019" name="Sci. Rep.">
        <title>Sulfobacillus thermotolerans: new insights into resistance and metabolic capacities of acidophilic chemolithotrophs.</title>
        <authorList>
            <person name="Panyushkina A.E."/>
            <person name="Babenko V.V."/>
            <person name="Nikitina A.S."/>
            <person name="Selezneva O.V."/>
            <person name="Tsaplina I.A."/>
            <person name="Letarova M.A."/>
            <person name="Kostryukova E.S."/>
            <person name="Letarov A.V."/>
        </authorList>
    </citation>
    <scope>NUCLEOTIDE SEQUENCE [LARGE SCALE GENOMIC DNA]</scope>
    <source>
        <strain evidence="1 2">Kr1</strain>
    </source>
</reference>